<feature type="region of interest" description="Disordered" evidence="1">
    <location>
        <begin position="73"/>
        <end position="136"/>
    </location>
</feature>
<evidence type="ECO:0000256" key="1">
    <source>
        <dbReference type="SAM" id="MobiDB-lite"/>
    </source>
</evidence>
<feature type="compositionally biased region" description="Basic residues" evidence="1">
    <location>
        <begin position="98"/>
        <end position="111"/>
    </location>
</feature>
<dbReference type="AlphaFoldDB" id="A0A7T8HH42"/>
<organism evidence="2 3">
    <name type="scientific">Caligus rogercresseyi</name>
    <name type="common">Sea louse</name>
    <dbReference type="NCBI Taxonomy" id="217165"/>
    <lineage>
        <taxon>Eukaryota</taxon>
        <taxon>Metazoa</taxon>
        <taxon>Ecdysozoa</taxon>
        <taxon>Arthropoda</taxon>
        <taxon>Crustacea</taxon>
        <taxon>Multicrustacea</taxon>
        <taxon>Hexanauplia</taxon>
        <taxon>Copepoda</taxon>
        <taxon>Siphonostomatoida</taxon>
        <taxon>Caligidae</taxon>
        <taxon>Caligus</taxon>
    </lineage>
</organism>
<dbReference type="Proteomes" id="UP000595437">
    <property type="component" value="Chromosome 7"/>
</dbReference>
<proteinExistence type="predicted"/>
<dbReference type="EMBL" id="CP045896">
    <property type="protein sequence ID" value="QQP49963.1"/>
    <property type="molecule type" value="Genomic_DNA"/>
</dbReference>
<feature type="region of interest" description="Disordered" evidence="1">
    <location>
        <begin position="14"/>
        <end position="47"/>
    </location>
</feature>
<evidence type="ECO:0000313" key="2">
    <source>
        <dbReference type="EMBL" id="QQP49963.1"/>
    </source>
</evidence>
<gene>
    <name evidence="2" type="ORF">FKW44_010800</name>
</gene>
<accession>A0A7T8HH42</accession>
<reference evidence="3" key="1">
    <citation type="submission" date="2021-01" db="EMBL/GenBank/DDBJ databases">
        <title>Caligus Genome Assembly.</title>
        <authorList>
            <person name="Gallardo-Escarate C."/>
        </authorList>
    </citation>
    <scope>NUCLEOTIDE SEQUENCE [LARGE SCALE GENOMIC DNA]</scope>
</reference>
<dbReference type="OrthoDB" id="6260718at2759"/>
<name>A0A7T8HH42_CALRO</name>
<keyword evidence="3" id="KW-1185">Reference proteome</keyword>
<sequence length="136" mass="14998">MAASAVALKLPTFGLQSPPCGSVKRSSGQREKDYQGRHKARTSHHTSVTTWTQGFGLLISPLRRVVRSSQEAALTERTLSQTTTEPQNPRFGTTRGRPSIRPHGCHARTHPGWRTTRIPLQGDFPSSTPTRDPPPH</sequence>
<evidence type="ECO:0000313" key="3">
    <source>
        <dbReference type="Proteomes" id="UP000595437"/>
    </source>
</evidence>
<feature type="compositionally biased region" description="Polar residues" evidence="1">
    <location>
        <begin position="73"/>
        <end position="91"/>
    </location>
</feature>
<protein>
    <submittedName>
        <fullName evidence="2">Uncharacterized protein</fullName>
    </submittedName>
</protein>